<sequence length="125" mass="15172">MGKLRYRVVKNYRSRHEYDANFYTSDRSIIESLLHGQFEVIEITKPLNKAHEELLHKRDRKVVIRDKLWFNRYKHKVSSWHNWDRTTSPQESRRMVEWIYEHFPKGDNRVVSTAYGSYFGSPGRL</sequence>
<dbReference type="AlphaFoldDB" id="A0A382WGB1"/>
<proteinExistence type="predicted"/>
<accession>A0A382WGB1</accession>
<protein>
    <submittedName>
        <fullName evidence="1">Uncharacterized protein</fullName>
    </submittedName>
</protein>
<organism evidence="1">
    <name type="scientific">marine metagenome</name>
    <dbReference type="NCBI Taxonomy" id="408172"/>
    <lineage>
        <taxon>unclassified sequences</taxon>
        <taxon>metagenomes</taxon>
        <taxon>ecological metagenomes</taxon>
    </lineage>
</organism>
<feature type="non-terminal residue" evidence="1">
    <location>
        <position position="125"/>
    </location>
</feature>
<dbReference type="EMBL" id="UINC01159624">
    <property type="protein sequence ID" value="SVD57823.1"/>
    <property type="molecule type" value="Genomic_DNA"/>
</dbReference>
<evidence type="ECO:0000313" key="1">
    <source>
        <dbReference type="EMBL" id="SVD57823.1"/>
    </source>
</evidence>
<name>A0A382WGB1_9ZZZZ</name>
<reference evidence="1" key="1">
    <citation type="submission" date="2018-05" db="EMBL/GenBank/DDBJ databases">
        <authorList>
            <person name="Lanie J.A."/>
            <person name="Ng W.-L."/>
            <person name="Kazmierczak K.M."/>
            <person name="Andrzejewski T.M."/>
            <person name="Davidsen T.M."/>
            <person name="Wayne K.J."/>
            <person name="Tettelin H."/>
            <person name="Glass J.I."/>
            <person name="Rusch D."/>
            <person name="Podicherti R."/>
            <person name="Tsui H.-C.T."/>
            <person name="Winkler M.E."/>
        </authorList>
    </citation>
    <scope>NUCLEOTIDE SEQUENCE</scope>
</reference>
<gene>
    <name evidence="1" type="ORF">METZ01_LOCUS410677</name>
</gene>